<evidence type="ECO:0000256" key="2">
    <source>
        <dbReference type="SAM" id="MobiDB-lite"/>
    </source>
</evidence>
<keyword evidence="1" id="KW-0175">Coiled coil</keyword>
<dbReference type="Proteomes" id="UP000707451">
    <property type="component" value="Unassembled WGS sequence"/>
</dbReference>
<feature type="region of interest" description="Disordered" evidence="2">
    <location>
        <begin position="373"/>
        <end position="396"/>
    </location>
</feature>
<protein>
    <submittedName>
        <fullName evidence="3">Uncharacterized protein</fullName>
    </submittedName>
</protein>
<keyword evidence="4" id="KW-1185">Reference proteome</keyword>
<accession>A0A9P8BY58</accession>
<comment type="caution">
    <text evidence="3">The sequence shown here is derived from an EMBL/GenBank/DDBJ whole genome shotgun (WGS) entry which is preliminary data.</text>
</comment>
<dbReference type="EMBL" id="JAHRHY010000005">
    <property type="protein sequence ID" value="KAG9069567.1"/>
    <property type="molecule type" value="Genomic_DNA"/>
</dbReference>
<sequence length="396" mass="46733">MEGILINTYKHDNIHHHHHTQQQQQQQQEQEYWKHLRQADNDHRSREAILRHLQPYIETERLRQHQRQVHQLQQQNHLQQQLLSQQEKRLAEELEWLQRHQRKQAAAIERQRQAALLRGGQKAQAGGEGEIQQDDRSGLVKQGALVGLSVQELWGRIPSTKNHIQPNERHQHQQQTQPHQQQTQQQTEVEKRQHREKRELWELYKLRKQQEQEIVERRQLQQQQLQQALLSNKLEQQPSVKKDEAYSELIKPGPSPGQESKSSKALPRYNRPLIPAPLNWVQSTIDIDNNNQNGIEDSDDDEEVGFEGEDHLGQHYNQQDQYDWRGLRRLSKVYVPLPRRKRGRKGRGDFFEDDYHAGFNKIEIHTLSSAGKAAYEAQRQNRQHHDAPPLPGAVIA</sequence>
<feature type="region of interest" description="Disordered" evidence="2">
    <location>
        <begin position="160"/>
        <end position="193"/>
    </location>
</feature>
<feature type="coiled-coil region" evidence="1">
    <location>
        <begin position="62"/>
        <end position="89"/>
    </location>
</feature>
<feature type="compositionally biased region" description="Low complexity" evidence="2">
    <location>
        <begin position="173"/>
        <end position="187"/>
    </location>
</feature>
<name>A0A9P8BY58_9FUNG</name>
<feature type="region of interest" description="Disordered" evidence="2">
    <location>
        <begin position="10"/>
        <end position="33"/>
    </location>
</feature>
<reference evidence="3" key="1">
    <citation type="submission" date="2021-06" db="EMBL/GenBank/DDBJ databases">
        <title>Genome Sequence of Mortierella hyaline Strain SCG-10, a Cold-Adapted, Nitrate-Reducing Fungus Isolated from Soil in Minnesota, USA.</title>
        <authorList>
            <person name="Aldossari N."/>
        </authorList>
    </citation>
    <scope>NUCLEOTIDE SEQUENCE</scope>
    <source>
        <strain evidence="3">SCG-10</strain>
    </source>
</reference>
<proteinExistence type="predicted"/>
<evidence type="ECO:0000313" key="3">
    <source>
        <dbReference type="EMBL" id="KAG9069567.1"/>
    </source>
</evidence>
<evidence type="ECO:0000256" key="1">
    <source>
        <dbReference type="SAM" id="Coils"/>
    </source>
</evidence>
<feature type="region of interest" description="Disordered" evidence="2">
    <location>
        <begin position="235"/>
        <end position="267"/>
    </location>
</feature>
<organism evidence="3 4">
    <name type="scientific">Linnemannia hyalina</name>
    <dbReference type="NCBI Taxonomy" id="64524"/>
    <lineage>
        <taxon>Eukaryota</taxon>
        <taxon>Fungi</taxon>
        <taxon>Fungi incertae sedis</taxon>
        <taxon>Mucoromycota</taxon>
        <taxon>Mortierellomycotina</taxon>
        <taxon>Mortierellomycetes</taxon>
        <taxon>Mortierellales</taxon>
        <taxon>Mortierellaceae</taxon>
        <taxon>Linnemannia</taxon>
    </lineage>
</organism>
<feature type="compositionally biased region" description="Low complexity" evidence="2">
    <location>
        <begin position="21"/>
        <end position="30"/>
    </location>
</feature>
<gene>
    <name evidence="3" type="ORF">KI688_010471</name>
</gene>
<dbReference type="OrthoDB" id="2444015at2759"/>
<dbReference type="AlphaFoldDB" id="A0A9P8BY58"/>
<evidence type="ECO:0000313" key="4">
    <source>
        <dbReference type="Proteomes" id="UP000707451"/>
    </source>
</evidence>